<evidence type="ECO:0008006" key="4">
    <source>
        <dbReference type="Google" id="ProtNLM"/>
    </source>
</evidence>
<keyword evidence="1" id="KW-0812">Transmembrane</keyword>
<keyword evidence="1" id="KW-1133">Transmembrane helix</keyword>
<dbReference type="AlphaFoldDB" id="A0A328WX54"/>
<dbReference type="Proteomes" id="UP000249518">
    <property type="component" value="Unassembled WGS sequence"/>
</dbReference>
<name>A0A328WX54_9FLAO</name>
<dbReference type="OrthoDB" id="994644at2"/>
<proteinExistence type="predicted"/>
<organism evidence="2 3">
    <name type="scientific">Flavobacterium lacus</name>
    <dbReference type="NCBI Taxonomy" id="1353778"/>
    <lineage>
        <taxon>Bacteria</taxon>
        <taxon>Pseudomonadati</taxon>
        <taxon>Bacteroidota</taxon>
        <taxon>Flavobacteriia</taxon>
        <taxon>Flavobacteriales</taxon>
        <taxon>Flavobacteriaceae</taxon>
        <taxon>Flavobacterium</taxon>
    </lineage>
</organism>
<protein>
    <recommendedName>
        <fullName evidence="4">DUF3999 family protein</fullName>
    </recommendedName>
</protein>
<keyword evidence="1" id="KW-0472">Membrane</keyword>
<evidence type="ECO:0000256" key="1">
    <source>
        <dbReference type="SAM" id="Phobius"/>
    </source>
</evidence>
<evidence type="ECO:0000313" key="2">
    <source>
        <dbReference type="EMBL" id="RAR49686.1"/>
    </source>
</evidence>
<reference evidence="2 3" key="1">
    <citation type="submission" date="2018-06" db="EMBL/GenBank/DDBJ databases">
        <title>Genomic Encyclopedia of Type Strains, Phase III (KMG-III): the genomes of soil and plant-associated and newly described type strains.</title>
        <authorList>
            <person name="Whitman W."/>
        </authorList>
    </citation>
    <scope>NUCLEOTIDE SEQUENCE [LARGE SCALE GENOMIC DNA]</scope>
    <source>
        <strain evidence="2 3">CGMCC 1.12504</strain>
    </source>
</reference>
<keyword evidence="3" id="KW-1185">Reference proteome</keyword>
<accession>A0A328WX54</accession>
<dbReference type="EMBL" id="QLSV01000003">
    <property type="protein sequence ID" value="RAR49686.1"/>
    <property type="molecule type" value="Genomic_DNA"/>
</dbReference>
<sequence length="413" mass="48163">MILTQIQPLMKNKFAFLLILIAFQGFAQNYNGTLSTINQDGLHLILLNPEVRSATNSNTNFFRILDENKNEVAFVNYKPKNENKFDFIELPIVSKRILNDSVTSIQVENKSERSLNSLVVVIANTSVVKNYNVSGSNDGENWFGLVQNQQLSNLYSEKEKQVEKTISFPLNNYSFLRIDFSDKKSLPINLMKVGIYQSEINYVSQLELTDITQNVISNKEKKKTQISIRFKTPQVISKIDFDIRSDLYYRNVRILVNKSRRIKKRSENYQEEISSFVINSKTNNQFILDDFFEKEFIIEIDNQDNQPLEINKISFFQSPEYVLANLKSTENYTVIIDSTLSKPNYDLQNFEFENSKELKVLTIENFKKYNLVKSQSQEQKFWQTKWFLWICIVIGGLAVSYFALGLLKDMKEK</sequence>
<gene>
    <name evidence="2" type="ORF">B0I10_103107</name>
</gene>
<evidence type="ECO:0000313" key="3">
    <source>
        <dbReference type="Proteomes" id="UP000249518"/>
    </source>
</evidence>
<comment type="caution">
    <text evidence="2">The sequence shown here is derived from an EMBL/GenBank/DDBJ whole genome shotgun (WGS) entry which is preliminary data.</text>
</comment>
<feature type="transmembrane region" description="Helical" evidence="1">
    <location>
        <begin position="386"/>
        <end position="407"/>
    </location>
</feature>
<dbReference type="Gene3D" id="2.60.120.260">
    <property type="entry name" value="Galactose-binding domain-like"/>
    <property type="match status" value="1"/>
</dbReference>